<dbReference type="EMBL" id="FOHS01000007">
    <property type="protein sequence ID" value="SEU06631.1"/>
    <property type="molecule type" value="Genomic_DNA"/>
</dbReference>
<dbReference type="Proteomes" id="UP000198697">
    <property type="component" value="Unassembled WGS sequence"/>
</dbReference>
<dbReference type="InterPro" id="IPR015032">
    <property type="entry name" value="ThsB__TIR-like_domain"/>
</dbReference>
<dbReference type="Gene3D" id="3.40.50.9200">
    <property type="entry name" value="Hypothetical protein MTH538"/>
    <property type="match status" value="1"/>
</dbReference>
<dbReference type="OrthoDB" id="9811746at2"/>
<dbReference type="InterPro" id="IPR036490">
    <property type="entry name" value="ThsB_TIR-like_sf"/>
</dbReference>
<evidence type="ECO:0000313" key="3">
    <source>
        <dbReference type="Proteomes" id="UP000198697"/>
    </source>
</evidence>
<name>A0A1I0J9S6_9BACT</name>
<dbReference type="RefSeq" id="WP_092774242.1">
    <property type="nucleotide sequence ID" value="NZ_FOHS01000007.1"/>
</dbReference>
<reference evidence="3" key="1">
    <citation type="submission" date="2016-10" db="EMBL/GenBank/DDBJ databases">
        <authorList>
            <person name="Varghese N."/>
            <person name="Submissions S."/>
        </authorList>
    </citation>
    <scope>NUCLEOTIDE SEQUENCE [LARGE SCALE GENOMIC DNA]</scope>
    <source>
        <strain evidence="3">DSM 15310</strain>
    </source>
</reference>
<feature type="domain" description="Thoeris protein ThsB TIR-like" evidence="1">
    <location>
        <begin position="8"/>
        <end position="103"/>
    </location>
</feature>
<dbReference type="STRING" id="82805.SAMN04487998_3737"/>
<evidence type="ECO:0000313" key="2">
    <source>
        <dbReference type="EMBL" id="SEU06631.1"/>
    </source>
</evidence>
<sequence>MANRKNVFLSHHSVDEHQIGKLKALLGRKGYEIRNSSIDSTKPNNATSPDYIKSILRPLINWAGTFVCIIGKDTATREWVNWEIKQAHLQGKHIVGVFAHGASDADVPENLNKYGHSLVKWTGDNLINAIEGDTKWCNDDGTSRPNFSGILRSTC</sequence>
<protein>
    <submittedName>
        <fullName evidence="2">MTH538 TIR-like domain</fullName>
    </submittedName>
</protein>
<evidence type="ECO:0000259" key="1">
    <source>
        <dbReference type="Pfam" id="PF08937"/>
    </source>
</evidence>
<dbReference type="AlphaFoldDB" id="A0A1I0J9S6"/>
<keyword evidence="3" id="KW-1185">Reference proteome</keyword>
<gene>
    <name evidence="2" type="ORF">SAMN04487998_3737</name>
</gene>
<dbReference type="Pfam" id="PF08937">
    <property type="entry name" value="ThsB_TIR"/>
    <property type="match status" value="1"/>
</dbReference>
<proteinExistence type="predicted"/>
<dbReference type="SUPFAM" id="SSF52206">
    <property type="entry name" value="Hypothetical protein MTH538"/>
    <property type="match status" value="1"/>
</dbReference>
<organism evidence="2 3">
    <name type="scientific">Hymenobacter actinosclerus</name>
    <dbReference type="NCBI Taxonomy" id="82805"/>
    <lineage>
        <taxon>Bacteria</taxon>
        <taxon>Pseudomonadati</taxon>
        <taxon>Bacteroidota</taxon>
        <taxon>Cytophagia</taxon>
        <taxon>Cytophagales</taxon>
        <taxon>Hymenobacteraceae</taxon>
        <taxon>Hymenobacter</taxon>
    </lineage>
</organism>
<accession>A0A1I0J9S6</accession>